<dbReference type="SUPFAM" id="SSF49562">
    <property type="entry name" value="C2 domain (Calcium/lipid-binding domain, CaLB)"/>
    <property type="match status" value="1"/>
</dbReference>
<dbReference type="EMBL" id="HBJA01063156">
    <property type="protein sequence ID" value="CAE0811174.1"/>
    <property type="molecule type" value="Transcribed_RNA"/>
</dbReference>
<dbReference type="InterPro" id="IPR000008">
    <property type="entry name" value="C2_dom"/>
</dbReference>
<feature type="domain" description="C2" evidence="4">
    <location>
        <begin position="1"/>
        <end position="94"/>
    </location>
</feature>
<protein>
    <submittedName>
        <fullName evidence="6">Uncharacterized protein</fullName>
    </submittedName>
</protein>
<evidence type="ECO:0000256" key="3">
    <source>
        <dbReference type="SAM" id="MobiDB-lite"/>
    </source>
</evidence>
<proteinExistence type="predicted"/>
<evidence type="ECO:0000256" key="2">
    <source>
        <dbReference type="ARBA" id="ARBA00022837"/>
    </source>
</evidence>
<dbReference type="GO" id="GO:0005509">
    <property type="term" value="F:calcium ion binding"/>
    <property type="evidence" value="ECO:0007669"/>
    <property type="project" value="InterPro"/>
</dbReference>
<evidence type="ECO:0000259" key="5">
    <source>
        <dbReference type="PROSITE" id="PS50222"/>
    </source>
</evidence>
<evidence type="ECO:0000259" key="4">
    <source>
        <dbReference type="PROSITE" id="PS50004"/>
    </source>
</evidence>
<dbReference type="AlphaFoldDB" id="A0A7S4CZB3"/>
<dbReference type="PANTHER" id="PTHR45911:SF4">
    <property type="entry name" value="MULTIPLE C2 AND TRANSMEMBRANE DOMAIN-CONTAINING PROTEIN"/>
    <property type="match status" value="1"/>
</dbReference>
<sequence length="329" mass="36819">MGTDEGLCDTYCVLQFEDDKRRVPFKAKTITIMNDSEPVFNQRFIVPLMDVRSDVLRIEIWDKDVFQDELIGYVLVKIWDVLHLVRDDPEIITMGLDGDLLRISLALTAASDKYDVADYGSSVYLSITAENVKGALQHAQEMMGYPGSQPKPSNTSASLASTNSSPVDSLGQKLQASADSMELAKASSNVRMVVAGTKGRLITPQHLQKLIVPDTIPGFMKNDARLMAEFRRHDIDVNGVITKDELDKVYNRLQELGLTNDRAEFESTCTLMGFGDDCRITYEEFVVLMGKFVPLMKPKMNEVLDAAPLQKGVDVDDERRQKKGKERIS</sequence>
<dbReference type="PROSITE" id="PS50004">
    <property type="entry name" value="C2"/>
    <property type="match status" value="1"/>
</dbReference>
<keyword evidence="1" id="KW-0479">Metal-binding</keyword>
<dbReference type="InterPro" id="IPR002048">
    <property type="entry name" value="EF_hand_dom"/>
</dbReference>
<dbReference type="CDD" id="cd00030">
    <property type="entry name" value="C2"/>
    <property type="match status" value="1"/>
</dbReference>
<dbReference type="Gene3D" id="1.10.238.10">
    <property type="entry name" value="EF-hand"/>
    <property type="match status" value="1"/>
</dbReference>
<dbReference type="Pfam" id="PF00168">
    <property type="entry name" value="C2"/>
    <property type="match status" value="1"/>
</dbReference>
<dbReference type="SMART" id="SM00239">
    <property type="entry name" value="C2"/>
    <property type="match status" value="1"/>
</dbReference>
<keyword evidence="2" id="KW-0106">Calcium</keyword>
<dbReference type="SUPFAM" id="SSF47473">
    <property type="entry name" value="EF-hand"/>
    <property type="match status" value="1"/>
</dbReference>
<dbReference type="PROSITE" id="PS50222">
    <property type="entry name" value="EF_HAND_2"/>
    <property type="match status" value="1"/>
</dbReference>
<dbReference type="PANTHER" id="PTHR45911">
    <property type="entry name" value="C2 DOMAIN-CONTAINING PROTEIN"/>
    <property type="match status" value="1"/>
</dbReference>
<evidence type="ECO:0000313" key="6">
    <source>
        <dbReference type="EMBL" id="CAE0811174.1"/>
    </source>
</evidence>
<dbReference type="GO" id="GO:0016020">
    <property type="term" value="C:membrane"/>
    <property type="evidence" value="ECO:0007669"/>
    <property type="project" value="TreeGrafter"/>
</dbReference>
<dbReference type="InterPro" id="IPR035892">
    <property type="entry name" value="C2_domain_sf"/>
</dbReference>
<organism evidence="6">
    <name type="scientific">Eutreptiella gymnastica</name>
    <dbReference type="NCBI Taxonomy" id="73025"/>
    <lineage>
        <taxon>Eukaryota</taxon>
        <taxon>Discoba</taxon>
        <taxon>Euglenozoa</taxon>
        <taxon>Euglenida</taxon>
        <taxon>Spirocuta</taxon>
        <taxon>Euglenophyceae</taxon>
        <taxon>Eutreptiales</taxon>
        <taxon>Eutreptiaceae</taxon>
        <taxon>Eutreptiella</taxon>
    </lineage>
</organism>
<name>A0A7S4CZB3_9EUGL</name>
<dbReference type="Gene3D" id="2.60.40.150">
    <property type="entry name" value="C2 domain"/>
    <property type="match status" value="1"/>
</dbReference>
<dbReference type="InterPro" id="IPR011992">
    <property type="entry name" value="EF-hand-dom_pair"/>
</dbReference>
<feature type="domain" description="EF-hand" evidence="5">
    <location>
        <begin position="221"/>
        <end position="256"/>
    </location>
</feature>
<reference evidence="6" key="1">
    <citation type="submission" date="2021-01" db="EMBL/GenBank/DDBJ databases">
        <authorList>
            <person name="Corre E."/>
            <person name="Pelletier E."/>
            <person name="Niang G."/>
            <person name="Scheremetjew M."/>
            <person name="Finn R."/>
            <person name="Kale V."/>
            <person name="Holt S."/>
            <person name="Cochrane G."/>
            <person name="Meng A."/>
            <person name="Brown T."/>
            <person name="Cohen L."/>
        </authorList>
    </citation>
    <scope>NUCLEOTIDE SEQUENCE</scope>
    <source>
        <strain evidence="6">CCMP1594</strain>
    </source>
</reference>
<accession>A0A7S4CZB3</accession>
<feature type="region of interest" description="Disordered" evidence="3">
    <location>
        <begin position="143"/>
        <end position="171"/>
    </location>
</feature>
<gene>
    <name evidence="6" type="ORF">EGYM00163_LOCUS22322</name>
</gene>
<evidence type="ECO:0000256" key="1">
    <source>
        <dbReference type="ARBA" id="ARBA00022723"/>
    </source>
</evidence>
<feature type="compositionally biased region" description="Low complexity" evidence="3">
    <location>
        <begin position="152"/>
        <end position="166"/>
    </location>
</feature>